<dbReference type="PANTHER" id="PTHR15204">
    <property type="entry name" value="LARGE PROLINE-RICH PROTEIN BAG6"/>
    <property type="match status" value="1"/>
</dbReference>
<dbReference type="GO" id="GO:0051787">
    <property type="term" value="F:misfolded protein binding"/>
    <property type="evidence" value="ECO:0007669"/>
    <property type="project" value="TreeGrafter"/>
</dbReference>
<evidence type="ECO:0000313" key="2">
    <source>
        <dbReference type="EMBL" id="KAK9946846.1"/>
    </source>
</evidence>
<proteinExistence type="predicted"/>
<feature type="region of interest" description="Disordered" evidence="1">
    <location>
        <begin position="189"/>
        <end position="391"/>
    </location>
</feature>
<dbReference type="GO" id="GO:0031593">
    <property type="term" value="F:polyubiquitin modification-dependent protein binding"/>
    <property type="evidence" value="ECO:0007669"/>
    <property type="project" value="TreeGrafter"/>
</dbReference>
<sequence>MGQSPGEAVVNAGPAVYISPSGPNPIMVQASNYWKMCDNQIYLNNCGQFNFAFCTACLFLIKQAPLLLVLLPLSNPMNFGPVGIGSAPRNINIHIHAGTSLSALGARGSNGEGLQGEHRNGPGSRDSGVARVLPVRNVIATSIPSSQTGIAISSASQPGPGVSVPRPPSESSISSIVAELNSQIRNFVGNIQGNDESGQAVRSVQNSSPGVGSLNNAGNEQIGTADVNGGQQSNVSLPGCTSESEVQKDSGSVPLLRDDSRFPARRPLSSGQNTMPFEDDKGNASQSGVKQDMTEGTKAVPLGLGLGMLERKRQGRQQKPLHKNGSGGTTSASSNQNQQVSSGQQLLQSLATRSSAGSRLNTSDAPARQTAPTVVRDGRSLGGQGPGDEVDMGSVMSQVLQSPALNGLLAGVSEQTGVGSPDALRNMLQNITQSPQMMNAVNQITEQVDTQDFGNLFAGLGGGQGGGIDMSRMFQQMMPIVSRALGAGSTPAQPSPVVGPESHSLYNERSLNRDDNEIDLQQVVQRIGQLNEPADVFHAVVENSVQLSGRGSSPRELVDELCRDEGLSSEYAEILRRDIRRRLEGESGQD</sequence>
<reference evidence="2 3" key="1">
    <citation type="journal article" date="2023" name="G3 (Bethesda)">
        <title>A chromosome-length genome assembly and annotation of blackberry (Rubus argutus, cv. 'Hillquist').</title>
        <authorList>
            <person name="Bruna T."/>
            <person name="Aryal R."/>
            <person name="Dudchenko O."/>
            <person name="Sargent D.J."/>
            <person name="Mead D."/>
            <person name="Buti M."/>
            <person name="Cavallini A."/>
            <person name="Hytonen T."/>
            <person name="Andres J."/>
            <person name="Pham M."/>
            <person name="Weisz D."/>
            <person name="Mascagni F."/>
            <person name="Usai G."/>
            <person name="Natali L."/>
            <person name="Bassil N."/>
            <person name="Fernandez G.E."/>
            <person name="Lomsadze A."/>
            <person name="Armour M."/>
            <person name="Olukolu B."/>
            <person name="Poorten T."/>
            <person name="Britton C."/>
            <person name="Davik J."/>
            <person name="Ashrafi H."/>
            <person name="Aiden E.L."/>
            <person name="Borodovsky M."/>
            <person name="Worthington M."/>
        </authorList>
    </citation>
    <scope>NUCLEOTIDE SEQUENCE [LARGE SCALE GENOMIC DNA]</scope>
    <source>
        <strain evidence="2">PI 553951</strain>
    </source>
</reference>
<gene>
    <name evidence="2" type="ORF">M0R45_012289</name>
</gene>
<feature type="compositionally biased region" description="Polar residues" evidence="1">
    <location>
        <begin position="189"/>
        <end position="222"/>
    </location>
</feature>
<feature type="compositionally biased region" description="Low complexity" evidence="1">
    <location>
        <begin position="329"/>
        <end position="352"/>
    </location>
</feature>
<dbReference type="GO" id="GO:0036503">
    <property type="term" value="P:ERAD pathway"/>
    <property type="evidence" value="ECO:0007669"/>
    <property type="project" value="TreeGrafter"/>
</dbReference>
<feature type="compositionally biased region" description="Polar residues" evidence="1">
    <location>
        <begin position="353"/>
        <end position="364"/>
    </location>
</feature>
<feature type="compositionally biased region" description="Basic residues" evidence="1">
    <location>
        <begin position="313"/>
        <end position="322"/>
    </location>
</feature>
<keyword evidence="3" id="KW-1185">Reference proteome</keyword>
<feature type="compositionally biased region" description="Polar residues" evidence="1">
    <location>
        <begin position="229"/>
        <end position="244"/>
    </location>
</feature>
<organism evidence="2 3">
    <name type="scientific">Rubus argutus</name>
    <name type="common">Southern blackberry</name>
    <dbReference type="NCBI Taxonomy" id="59490"/>
    <lineage>
        <taxon>Eukaryota</taxon>
        <taxon>Viridiplantae</taxon>
        <taxon>Streptophyta</taxon>
        <taxon>Embryophyta</taxon>
        <taxon>Tracheophyta</taxon>
        <taxon>Spermatophyta</taxon>
        <taxon>Magnoliopsida</taxon>
        <taxon>eudicotyledons</taxon>
        <taxon>Gunneridae</taxon>
        <taxon>Pentapetalae</taxon>
        <taxon>rosids</taxon>
        <taxon>fabids</taxon>
        <taxon>Rosales</taxon>
        <taxon>Rosaceae</taxon>
        <taxon>Rosoideae</taxon>
        <taxon>Rosoideae incertae sedis</taxon>
        <taxon>Rubus</taxon>
    </lineage>
</organism>
<dbReference type="EMBL" id="JBEDUW010000002">
    <property type="protein sequence ID" value="KAK9946846.1"/>
    <property type="molecule type" value="Genomic_DNA"/>
</dbReference>
<feature type="compositionally biased region" description="Low complexity" evidence="1">
    <location>
        <begin position="156"/>
        <end position="173"/>
    </location>
</feature>
<evidence type="ECO:0000256" key="1">
    <source>
        <dbReference type="SAM" id="MobiDB-lite"/>
    </source>
</evidence>
<dbReference type="GO" id="GO:0071818">
    <property type="term" value="C:BAT3 complex"/>
    <property type="evidence" value="ECO:0007669"/>
    <property type="project" value="TreeGrafter"/>
</dbReference>
<protein>
    <submittedName>
        <fullName evidence="2">Uncharacterized protein</fullName>
    </submittedName>
</protein>
<evidence type="ECO:0000313" key="3">
    <source>
        <dbReference type="Proteomes" id="UP001457282"/>
    </source>
</evidence>
<name>A0AAW1YC96_RUBAR</name>
<feature type="region of interest" description="Disordered" evidence="1">
    <location>
        <begin position="106"/>
        <end position="128"/>
    </location>
</feature>
<accession>A0AAW1YC96</accession>
<dbReference type="Proteomes" id="UP001457282">
    <property type="component" value="Unassembled WGS sequence"/>
</dbReference>
<dbReference type="AlphaFoldDB" id="A0AAW1YC96"/>
<dbReference type="PANTHER" id="PTHR15204:SF5">
    <property type="entry name" value="LARGE PROLINE-RICH PROTEIN BAG6 ISOFORM X1"/>
    <property type="match status" value="1"/>
</dbReference>
<comment type="caution">
    <text evidence="2">The sequence shown here is derived from an EMBL/GenBank/DDBJ whole genome shotgun (WGS) entry which is preliminary data.</text>
</comment>
<feature type="region of interest" description="Disordered" evidence="1">
    <location>
        <begin position="150"/>
        <end position="173"/>
    </location>
</feature>